<accession>A0A9P4JTK7</accession>
<organism evidence="1 2">
    <name type="scientific">Delitschia confertaspora ATCC 74209</name>
    <dbReference type="NCBI Taxonomy" id="1513339"/>
    <lineage>
        <taxon>Eukaryota</taxon>
        <taxon>Fungi</taxon>
        <taxon>Dikarya</taxon>
        <taxon>Ascomycota</taxon>
        <taxon>Pezizomycotina</taxon>
        <taxon>Dothideomycetes</taxon>
        <taxon>Pleosporomycetidae</taxon>
        <taxon>Pleosporales</taxon>
        <taxon>Delitschiaceae</taxon>
        <taxon>Delitschia</taxon>
    </lineage>
</organism>
<dbReference type="AlphaFoldDB" id="A0A9P4JTK7"/>
<protein>
    <submittedName>
        <fullName evidence="1">Uncharacterized protein</fullName>
    </submittedName>
</protein>
<gene>
    <name evidence="1" type="ORF">GQ43DRAFT_76364</name>
</gene>
<name>A0A9P4JTK7_9PLEO</name>
<proteinExistence type="predicted"/>
<dbReference type="EMBL" id="ML993863">
    <property type="protein sequence ID" value="KAF2205067.1"/>
    <property type="molecule type" value="Genomic_DNA"/>
</dbReference>
<reference evidence="1" key="1">
    <citation type="journal article" date="2020" name="Stud. Mycol.">
        <title>101 Dothideomycetes genomes: a test case for predicting lifestyles and emergence of pathogens.</title>
        <authorList>
            <person name="Haridas S."/>
            <person name="Albert R."/>
            <person name="Binder M."/>
            <person name="Bloem J."/>
            <person name="Labutti K."/>
            <person name="Salamov A."/>
            <person name="Andreopoulos B."/>
            <person name="Baker S."/>
            <person name="Barry K."/>
            <person name="Bills G."/>
            <person name="Bluhm B."/>
            <person name="Cannon C."/>
            <person name="Castanera R."/>
            <person name="Culley D."/>
            <person name="Daum C."/>
            <person name="Ezra D."/>
            <person name="Gonzalez J."/>
            <person name="Henrissat B."/>
            <person name="Kuo A."/>
            <person name="Liang C."/>
            <person name="Lipzen A."/>
            <person name="Lutzoni F."/>
            <person name="Magnuson J."/>
            <person name="Mondo S."/>
            <person name="Nolan M."/>
            <person name="Ohm R."/>
            <person name="Pangilinan J."/>
            <person name="Park H.-J."/>
            <person name="Ramirez L."/>
            <person name="Alfaro M."/>
            <person name="Sun H."/>
            <person name="Tritt A."/>
            <person name="Yoshinaga Y."/>
            <person name="Zwiers L.-H."/>
            <person name="Turgeon B."/>
            <person name="Goodwin S."/>
            <person name="Spatafora J."/>
            <person name="Crous P."/>
            <person name="Grigoriev I."/>
        </authorList>
    </citation>
    <scope>NUCLEOTIDE SEQUENCE</scope>
    <source>
        <strain evidence="1">ATCC 74209</strain>
    </source>
</reference>
<evidence type="ECO:0000313" key="2">
    <source>
        <dbReference type="Proteomes" id="UP000799536"/>
    </source>
</evidence>
<sequence>MNTPYSFNFTAFAATTSAPHSTQDCVDTFPSPSSCSTQFGSQHSEGQRLAQMELVKTGIDSLDPMRMYSRDTTVISAQPHLSTRYYPASNRPPSNTTPYHSTAKYRTSGDLVSPGTTPRYENVPIPDMDCLLDHIIITCFWVIWIPVIRYYFNHEHLKRGWP</sequence>
<evidence type="ECO:0000313" key="1">
    <source>
        <dbReference type="EMBL" id="KAF2205067.1"/>
    </source>
</evidence>
<comment type="caution">
    <text evidence="1">The sequence shown here is derived from an EMBL/GenBank/DDBJ whole genome shotgun (WGS) entry which is preliminary data.</text>
</comment>
<keyword evidence="2" id="KW-1185">Reference proteome</keyword>
<dbReference type="Proteomes" id="UP000799536">
    <property type="component" value="Unassembled WGS sequence"/>
</dbReference>